<keyword evidence="2" id="KW-1003">Cell membrane</keyword>
<keyword evidence="6 8" id="KW-1133">Transmembrane helix</keyword>
<dbReference type="AlphaFoldDB" id="A0A3S2VZ40"/>
<keyword evidence="7 8" id="KW-0472">Membrane</keyword>
<keyword evidence="3" id="KW-0645">Protease</keyword>
<feature type="transmembrane region" description="Helical" evidence="8">
    <location>
        <begin position="111"/>
        <end position="130"/>
    </location>
</feature>
<evidence type="ECO:0000256" key="2">
    <source>
        <dbReference type="ARBA" id="ARBA00022475"/>
    </source>
</evidence>
<keyword evidence="5" id="KW-0378">Hydrolase</keyword>
<feature type="transmembrane region" description="Helical" evidence="8">
    <location>
        <begin position="193"/>
        <end position="218"/>
    </location>
</feature>
<evidence type="ECO:0000256" key="8">
    <source>
        <dbReference type="SAM" id="Phobius"/>
    </source>
</evidence>
<dbReference type="NCBIfam" id="TIGR02602">
    <property type="entry name" value="8TM_EpsH"/>
    <property type="match status" value="1"/>
</dbReference>
<evidence type="ECO:0000313" key="9">
    <source>
        <dbReference type="EMBL" id="RVT53667.1"/>
    </source>
</evidence>
<dbReference type="GO" id="GO:0008233">
    <property type="term" value="F:peptidase activity"/>
    <property type="evidence" value="ECO:0007669"/>
    <property type="project" value="UniProtKB-KW"/>
</dbReference>
<dbReference type="InterPro" id="IPR019127">
    <property type="entry name" value="Exosortase"/>
</dbReference>
<dbReference type="InterPro" id="IPR013426">
    <property type="entry name" value="EpsH-like"/>
</dbReference>
<reference evidence="9 10" key="1">
    <citation type="submission" date="2019-01" db="EMBL/GenBank/DDBJ databases">
        <authorList>
            <person name="Chen W.-M."/>
        </authorList>
    </citation>
    <scope>NUCLEOTIDE SEQUENCE [LARGE SCALE GENOMIC DNA]</scope>
    <source>
        <strain evidence="9 10">ICH-3</strain>
    </source>
</reference>
<feature type="transmembrane region" description="Helical" evidence="8">
    <location>
        <begin position="59"/>
        <end position="76"/>
    </location>
</feature>
<evidence type="ECO:0000313" key="10">
    <source>
        <dbReference type="Proteomes" id="UP000288178"/>
    </source>
</evidence>
<gene>
    <name evidence="9" type="primary">xrtB</name>
    <name evidence="9" type="ORF">ENE75_01880</name>
</gene>
<evidence type="ECO:0000256" key="7">
    <source>
        <dbReference type="ARBA" id="ARBA00023136"/>
    </source>
</evidence>
<evidence type="ECO:0000256" key="5">
    <source>
        <dbReference type="ARBA" id="ARBA00022801"/>
    </source>
</evidence>
<evidence type="ECO:0000256" key="6">
    <source>
        <dbReference type="ARBA" id="ARBA00022989"/>
    </source>
</evidence>
<comment type="subcellular location">
    <subcellularLocation>
        <location evidence="1">Cell membrane</location>
        <topology evidence="1">Multi-pass membrane protein</topology>
    </subcellularLocation>
</comment>
<dbReference type="NCBIfam" id="TIGR03113">
    <property type="entry name" value="exosort_XrtB"/>
    <property type="match status" value="1"/>
</dbReference>
<dbReference type="GO" id="GO:0006508">
    <property type="term" value="P:proteolysis"/>
    <property type="evidence" value="ECO:0007669"/>
    <property type="project" value="UniProtKB-KW"/>
</dbReference>
<evidence type="ECO:0000256" key="3">
    <source>
        <dbReference type="ARBA" id="ARBA00022670"/>
    </source>
</evidence>
<proteinExistence type="predicted"/>
<dbReference type="Pfam" id="PF09721">
    <property type="entry name" value="Exosortase_EpsH"/>
    <property type="match status" value="1"/>
</dbReference>
<feature type="transmembrane region" description="Helical" evidence="8">
    <location>
        <begin position="26"/>
        <end position="47"/>
    </location>
</feature>
<comment type="caution">
    <text evidence="9">The sequence shown here is derived from an EMBL/GenBank/DDBJ whole genome shotgun (WGS) entry which is preliminary data.</text>
</comment>
<dbReference type="OrthoDB" id="597443at2"/>
<dbReference type="EMBL" id="SACT01000001">
    <property type="protein sequence ID" value="RVT53667.1"/>
    <property type="molecule type" value="Genomic_DNA"/>
</dbReference>
<dbReference type="NCBIfam" id="TIGR04178">
    <property type="entry name" value="exo_archaeo"/>
    <property type="match status" value="1"/>
</dbReference>
<dbReference type="Proteomes" id="UP000288178">
    <property type="component" value="Unassembled WGS sequence"/>
</dbReference>
<keyword evidence="10" id="KW-1185">Reference proteome</keyword>
<dbReference type="InterPro" id="IPR017544">
    <property type="entry name" value="Exosortase-2"/>
</dbReference>
<dbReference type="InterPro" id="IPR026392">
    <property type="entry name" value="Exo/Archaeosortase_dom"/>
</dbReference>
<feature type="transmembrane region" description="Helical" evidence="8">
    <location>
        <begin position="270"/>
        <end position="294"/>
    </location>
</feature>
<feature type="transmembrane region" description="Helical" evidence="8">
    <location>
        <begin position="230"/>
        <end position="258"/>
    </location>
</feature>
<keyword evidence="4 8" id="KW-0812">Transmembrane</keyword>
<name>A0A3S2VZ40_9BURK</name>
<protein>
    <submittedName>
        <fullName evidence="9">Exosortase B</fullName>
    </submittedName>
</protein>
<sequence>MSVVRDTTAARQLAEKRPLIPPGADLLVLGLLLLAFVAMYAPSYLLLAERIWPTDEQGHGPIILAVSLWLLFSKRYELAALESKGQPAWGYTVLGFGVLLYAVGRSQYIMFFEIVSQIVVLAGLVLLFRGRAGLRLVWFPLFFLLFMVPLPGSVVASVTGPLKSAVSAVAASLLHSLGYPLGRSGVVLTVGPYQLLVADACAGLNSMFTLEALGLLYMNLMGYTNAVRNVVLAVLIIPISFAANIVRVMILVLVTYHFGDEAGQGFVHDFAGMVLFLVGLVLMLATDKLLALFFRGKNQRSGLAA</sequence>
<dbReference type="GO" id="GO:0005886">
    <property type="term" value="C:plasma membrane"/>
    <property type="evidence" value="ECO:0007669"/>
    <property type="project" value="UniProtKB-SubCell"/>
</dbReference>
<evidence type="ECO:0000256" key="1">
    <source>
        <dbReference type="ARBA" id="ARBA00004651"/>
    </source>
</evidence>
<evidence type="ECO:0000256" key="4">
    <source>
        <dbReference type="ARBA" id="ARBA00022692"/>
    </source>
</evidence>
<accession>A0A3S2VZ40</accession>
<feature type="transmembrane region" description="Helical" evidence="8">
    <location>
        <begin position="88"/>
        <end position="104"/>
    </location>
</feature>
<feature type="transmembrane region" description="Helical" evidence="8">
    <location>
        <begin position="136"/>
        <end position="158"/>
    </location>
</feature>
<organism evidence="9 10">
    <name type="scientific">Rubrivivax albus</name>
    <dbReference type="NCBI Taxonomy" id="2499835"/>
    <lineage>
        <taxon>Bacteria</taxon>
        <taxon>Pseudomonadati</taxon>
        <taxon>Pseudomonadota</taxon>
        <taxon>Betaproteobacteria</taxon>
        <taxon>Burkholderiales</taxon>
        <taxon>Sphaerotilaceae</taxon>
        <taxon>Rubrivivax</taxon>
    </lineage>
</organism>
<dbReference type="RefSeq" id="WP_128195053.1">
    <property type="nucleotide sequence ID" value="NZ_SACT01000001.1"/>
</dbReference>